<keyword evidence="4 6" id="KW-0975">Bacterial flagellum</keyword>
<feature type="domain" description="Flagellar basal-body/hook protein C-terminal" evidence="8">
    <location>
        <begin position="110"/>
        <end position="153"/>
    </location>
</feature>
<evidence type="ECO:0000259" key="8">
    <source>
        <dbReference type="Pfam" id="PF06429"/>
    </source>
</evidence>
<keyword evidence="9" id="KW-0966">Cell projection</keyword>
<name>A0A1E2VB87_9GAMM</name>
<dbReference type="Pfam" id="PF06429">
    <property type="entry name" value="Flg_bbr_C"/>
    <property type="match status" value="1"/>
</dbReference>
<dbReference type="InterPro" id="IPR010930">
    <property type="entry name" value="Flg_bb/hook_C_dom"/>
</dbReference>
<comment type="caution">
    <text evidence="9">The sequence shown here is derived from an EMBL/GenBank/DDBJ whole genome shotgun (WGS) entry which is preliminary data.</text>
</comment>
<comment type="similarity">
    <text evidence="2">Belongs to the flagella basal body rod proteins family.</text>
</comment>
<dbReference type="PANTHER" id="PTHR30435:SF29">
    <property type="entry name" value="FLAGELLAR BASAL-BODY ROD PROTEIN FLGC"/>
    <property type="match status" value="1"/>
</dbReference>
<dbReference type="GO" id="GO:0030694">
    <property type="term" value="C:bacterial-type flagellum basal body, rod"/>
    <property type="evidence" value="ECO:0007669"/>
    <property type="project" value="UniProtKB-UniRule"/>
</dbReference>
<feature type="domain" description="Flagellar basal body rod protein N-terminal" evidence="7">
    <location>
        <begin position="8"/>
        <end position="31"/>
    </location>
</feature>
<dbReference type="PANTHER" id="PTHR30435">
    <property type="entry name" value="FLAGELLAR PROTEIN"/>
    <property type="match status" value="1"/>
</dbReference>
<organism evidence="9 10">
    <name type="scientific">Terasakiispira papahanaumokuakeensis</name>
    <dbReference type="NCBI Taxonomy" id="197479"/>
    <lineage>
        <taxon>Bacteria</taxon>
        <taxon>Pseudomonadati</taxon>
        <taxon>Pseudomonadota</taxon>
        <taxon>Gammaproteobacteria</taxon>
        <taxon>Oceanospirillales</taxon>
        <taxon>Terasakiispira</taxon>
    </lineage>
</organism>
<evidence type="ECO:0000313" key="9">
    <source>
        <dbReference type="EMBL" id="ODC04183.1"/>
    </source>
</evidence>
<comment type="subunit">
    <text evidence="5 6">The basal body constitutes a major portion of the flagellar organelle and consists of four rings (L,P,S, and M) mounted on a central rod. The rod consists of about 26 subunits of FlgG in the distal portion, and FlgB, FlgC and FlgF are thought to build up the proximal portion of the rod with about 6 subunits each.</text>
</comment>
<evidence type="ECO:0000256" key="4">
    <source>
        <dbReference type="ARBA" id="ARBA00023143"/>
    </source>
</evidence>
<dbReference type="InterPro" id="IPR006299">
    <property type="entry name" value="FlgC"/>
</dbReference>
<evidence type="ECO:0000256" key="5">
    <source>
        <dbReference type="ARBA" id="ARBA00025933"/>
    </source>
</evidence>
<dbReference type="Pfam" id="PF00460">
    <property type="entry name" value="Flg_bb_rod"/>
    <property type="match status" value="1"/>
</dbReference>
<protein>
    <recommendedName>
        <fullName evidence="3 6">Flagellar basal-body rod protein FlgC</fullName>
    </recommendedName>
</protein>
<evidence type="ECO:0000256" key="2">
    <source>
        <dbReference type="ARBA" id="ARBA00009677"/>
    </source>
</evidence>
<keyword evidence="10" id="KW-1185">Reference proteome</keyword>
<proteinExistence type="inferred from homology"/>
<dbReference type="NCBIfam" id="TIGR01395">
    <property type="entry name" value="FlgC"/>
    <property type="match status" value="1"/>
</dbReference>
<dbReference type="Proteomes" id="UP000094291">
    <property type="component" value="Unassembled WGS sequence"/>
</dbReference>
<evidence type="ECO:0000313" key="10">
    <source>
        <dbReference type="Proteomes" id="UP000094291"/>
    </source>
</evidence>
<gene>
    <name evidence="9" type="ORF">BFW38_12245</name>
</gene>
<sequence length="157" mass="16998">MSLNKVFDIAGSGMNAQSLRLNTTASNLANAQSVSSSIDETYRARKPVFAPILEGYKQGITDNQGYQNPVTSLNPENVAGEGVQTLGIVESNAELKMRYEPNNPAANEDGYVFYPNVNVVEEMTDMIAASRSFQTNVEVMNTAKQMVQRALTLGQGA</sequence>
<evidence type="ECO:0000259" key="7">
    <source>
        <dbReference type="Pfam" id="PF00460"/>
    </source>
</evidence>
<keyword evidence="9" id="KW-0282">Flagellum</keyword>
<dbReference type="STRING" id="197479.BFW38_12245"/>
<reference evidence="9 10" key="1">
    <citation type="submission" date="2016-08" db="EMBL/GenBank/DDBJ databases">
        <authorList>
            <person name="Seilhamer J.J."/>
        </authorList>
    </citation>
    <scope>NUCLEOTIDE SEQUENCE [LARGE SCALE GENOMIC DNA]</scope>
    <source>
        <strain evidence="9 10">PH27A</strain>
    </source>
</reference>
<dbReference type="GO" id="GO:0071978">
    <property type="term" value="P:bacterial-type flagellum-dependent swarming motility"/>
    <property type="evidence" value="ECO:0007669"/>
    <property type="project" value="TreeGrafter"/>
</dbReference>
<dbReference type="OrthoDB" id="9794148at2"/>
<dbReference type="AlphaFoldDB" id="A0A1E2VB87"/>
<comment type="subcellular location">
    <subcellularLocation>
        <location evidence="1 6">Bacterial flagellum basal body</location>
    </subcellularLocation>
</comment>
<keyword evidence="9" id="KW-0969">Cilium</keyword>
<evidence type="ECO:0000256" key="6">
    <source>
        <dbReference type="RuleBase" id="RU362062"/>
    </source>
</evidence>
<evidence type="ECO:0000256" key="1">
    <source>
        <dbReference type="ARBA" id="ARBA00004117"/>
    </source>
</evidence>
<accession>A0A1E2VB87</accession>
<dbReference type="EMBL" id="MDTQ01000001">
    <property type="protein sequence ID" value="ODC04183.1"/>
    <property type="molecule type" value="Genomic_DNA"/>
</dbReference>
<evidence type="ECO:0000256" key="3">
    <source>
        <dbReference type="ARBA" id="ARBA00017941"/>
    </source>
</evidence>
<dbReference type="InterPro" id="IPR001444">
    <property type="entry name" value="Flag_bb_rod_N"/>
</dbReference>
<dbReference type="RefSeq" id="WP_068999092.1">
    <property type="nucleotide sequence ID" value="NZ_MDTQ01000001.1"/>
</dbReference>